<name>A0ABS6EHL6_9CLOT</name>
<dbReference type="Proteomes" id="UP000726170">
    <property type="component" value="Unassembled WGS sequence"/>
</dbReference>
<dbReference type="EMBL" id="JAHLQF010000002">
    <property type="protein sequence ID" value="MBU5484632.1"/>
    <property type="molecule type" value="Genomic_DNA"/>
</dbReference>
<organism evidence="1 2">
    <name type="scientific">Clostridium mobile</name>
    <dbReference type="NCBI Taxonomy" id="2841512"/>
    <lineage>
        <taxon>Bacteria</taxon>
        <taxon>Bacillati</taxon>
        <taxon>Bacillota</taxon>
        <taxon>Clostridia</taxon>
        <taxon>Eubacteriales</taxon>
        <taxon>Clostridiaceae</taxon>
        <taxon>Clostridium</taxon>
    </lineage>
</organism>
<sequence>MNMSEEYVEDEITIKGFSKYQRDLNVKIINIIGSGQFEGRIFTESFENYGTTKVKNICEAKKITNLGHCGFQSVECKNIYSSGSLYVEKSILTEEFHSKGAVHIKNELTAKNVLINITAPSHIGKIIGSRTVEISTHPLSNFNILYLNRKKLVCNSIEGTYIKVKHTEADIVIGEEIDIGPGCYIKEVRYSKKLKINPNSKVLHYEHI</sequence>
<evidence type="ECO:0000313" key="1">
    <source>
        <dbReference type="EMBL" id="MBU5484632.1"/>
    </source>
</evidence>
<accession>A0ABS6EHL6</accession>
<proteinExistence type="predicted"/>
<comment type="caution">
    <text evidence="1">The sequence shown here is derived from an EMBL/GenBank/DDBJ whole genome shotgun (WGS) entry which is preliminary data.</text>
</comment>
<dbReference type="RefSeq" id="WP_216439096.1">
    <property type="nucleotide sequence ID" value="NZ_JAHLQF010000002.1"/>
</dbReference>
<gene>
    <name evidence="1" type="ORF">KQI86_09840</name>
</gene>
<keyword evidence="2" id="KW-1185">Reference proteome</keyword>
<evidence type="ECO:0000313" key="2">
    <source>
        <dbReference type="Proteomes" id="UP000726170"/>
    </source>
</evidence>
<reference evidence="1 2" key="1">
    <citation type="submission" date="2021-06" db="EMBL/GenBank/DDBJ databases">
        <authorList>
            <person name="Sun Q."/>
            <person name="Li D."/>
        </authorList>
    </citation>
    <scope>NUCLEOTIDE SEQUENCE [LARGE SCALE GENOMIC DNA]</scope>
    <source>
        <strain evidence="1 2">MSJ-11</strain>
    </source>
</reference>
<protein>
    <submittedName>
        <fullName evidence="1">Uncharacterized protein</fullName>
    </submittedName>
</protein>